<dbReference type="SUPFAM" id="SSF82693">
    <property type="entry name" value="Multidrug efflux transporter AcrB pore domain, PN1, PN2, PC1 and PC2 subdomains"/>
    <property type="match status" value="2"/>
</dbReference>
<sequence>MIAYFARHPTAANILMLGILVLGLAALPGLQRETFPKLSLDEVQVTVVYRGATAEEVEDAICQRLEEAVSGINDLEETRCEAAEGVGTLTVEMGEGGDITTFESDIKTEVDAIDSFPEGTEDAVVRTLGRTDFVASIAVTGDMPATDLKGYAEAVKNRMNAAGLGQVEISGFSDRQIRIEVATETLRRHGLSLADIATLIERQSQDRPSGRVETGDGEVIVRFDDERRTVPEFRDLVVVAAAEGGELRLGDIATITDRFELDESKVLFNGRRAALLDVTKTRAQDTLTVMERLTTFLDQERARAPAGVTLAVTRDTASIVEDRLTMLRDNGVQGLALVFLTMYLFFSLRFSFWVAMGLPVSFMGGLFLMSVLGLTINMITMVALLIAVGLLMDDAIVISENIARHLKRGKGAYDAAIDGVREVMPGVVSSFITTVCIFGALAFISGTLGQILRALPMVLLLVLLVSLVEAFLILPHHLAHSLEKRAEKPPARWRTRFEAGFETVRERVVGGLVDRAIAWRYLALGVLALVFLGTVAVVAGGFVKFRAFPDLDGNIVQAEILLPQGTPLARTEAVVAQVVDAIDGVGQRLSAELPAELPAEVRQAVEAAGDGAGTRGGALVNNVVTLHSVNTSAAESGAHVATVSVDLLDSDQRPDLSAARVANAWRDAVGVVPDALSMRFGERVIGPGGRALEIRLKGADTAALKAASLELQAWLAGYAGVYDLMDDMRPGKPEARLRLRDGASALGLRADTVAQQVAAAFQGVTVDEIQVGDEAFEIDVRLRPEDRNSLADLDTFMVTTSDGETIPLSNVATIERARGWARINRVDGLRTITVIGEVDDEIANAQQIVSHTRETFLPDLLARHPGVSTDFEGQAKEMAETFGSLGRNMIVGLVGVFLLLSFQFRSYVEPVTVMAAIPMAFVGAVLAHWAQGLELSMPSMIGLASLAGVVVNDSILLVMFIKQRRLEGMTAVDAARRAARERFRPILLTSLTTIMGLGPLLLETSLQAQIMIPLASSLAFGLTSATVLALVLVPVVYVILDDLGATRRVRHGDVTGAAPAPVA</sequence>
<dbReference type="InterPro" id="IPR027463">
    <property type="entry name" value="AcrB_DN_DC_subdom"/>
</dbReference>
<dbReference type="InterPro" id="IPR001036">
    <property type="entry name" value="Acrflvin-R"/>
</dbReference>
<feature type="transmembrane region" description="Helical" evidence="1">
    <location>
        <begin position="885"/>
        <end position="904"/>
    </location>
</feature>
<evidence type="ECO:0000256" key="1">
    <source>
        <dbReference type="SAM" id="Phobius"/>
    </source>
</evidence>
<dbReference type="Proteomes" id="UP000555728">
    <property type="component" value="Unassembled WGS sequence"/>
</dbReference>
<comment type="caution">
    <text evidence="2">The sequence shown here is derived from an EMBL/GenBank/DDBJ whole genome shotgun (WGS) entry which is preliminary data.</text>
</comment>
<feature type="transmembrane region" description="Helical" evidence="1">
    <location>
        <begin position="12"/>
        <end position="30"/>
    </location>
</feature>
<dbReference type="GO" id="GO:0042910">
    <property type="term" value="F:xenobiotic transmembrane transporter activity"/>
    <property type="evidence" value="ECO:0007669"/>
    <property type="project" value="TreeGrafter"/>
</dbReference>
<feature type="transmembrane region" description="Helical" evidence="1">
    <location>
        <begin position="1014"/>
        <end position="1040"/>
    </location>
</feature>
<feature type="transmembrane region" description="Helical" evidence="1">
    <location>
        <begin position="982"/>
        <end position="1002"/>
    </location>
</feature>
<dbReference type="SUPFAM" id="SSF82866">
    <property type="entry name" value="Multidrug efflux transporter AcrB transmembrane domain"/>
    <property type="match status" value="2"/>
</dbReference>
<dbReference type="Gene3D" id="3.30.70.1440">
    <property type="entry name" value="Multidrug efflux transporter AcrB pore domain"/>
    <property type="match status" value="1"/>
</dbReference>
<gene>
    <name evidence="2" type="ORF">GGD88_003201</name>
</gene>
<keyword evidence="1" id="KW-0812">Transmembrane</keyword>
<dbReference type="GO" id="GO:0005886">
    <property type="term" value="C:plasma membrane"/>
    <property type="evidence" value="ECO:0007669"/>
    <property type="project" value="TreeGrafter"/>
</dbReference>
<dbReference type="Gene3D" id="3.30.70.1320">
    <property type="entry name" value="Multidrug efflux transporter AcrB pore domain like"/>
    <property type="match status" value="1"/>
</dbReference>
<feature type="transmembrane region" description="Helical" evidence="1">
    <location>
        <begin position="427"/>
        <end position="448"/>
    </location>
</feature>
<dbReference type="SUPFAM" id="SSF82714">
    <property type="entry name" value="Multidrug efflux transporter AcrB TolC docking domain, DN and DC subdomains"/>
    <property type="match status" value="2"/>
</dbReference>
<dbReference type="RefSeq" id="WP_184437202.1">
    <property type="nucleotide sequence ID" value="NZ_JACIGI010000037.1"/>
</dbReference>
<feature type="transmembrane region" description="Helical" evidence="1">
    <location>
        <begin position="911"/>
        <end position="929"/>
    </location>
</feature>
<evidence type="ECO:0000313" key="2">
    <source>
        <dbReference type="EMBL" id="MBB4287453.1"/>
    </source>
</evidence>
<keyword evidence="3" id="KW-1185">Reference proteome</keyword>
<dbReference type="PANTHER" id="PTHR32063:SF33">
    <property type="entry name" value="RND SUPERFAMILY EFFLUX PUMP PERMEASE COMPONENT"/>
    <property type="match status" value="1"/>
</dbReference>
<protein>
    <submittedName>
        <fullName evidence="2">Multidrug efflux pump subunit AcrB</fullName>
    </submittedName>
</protein>
<organism evidence="2 3">
    <name type="scientific">Roseospira goensis</name>
    <dbReference type="NCBI Taxonomy" id="391922"/>
    <lineage>
        <taxon>Bacteria</taxon>
        <taxon>Pseudomonadati</taxon>
        <taxon>Pseudomonadota</taxon>
        <taxon>Alphaproteobacteria</taxon>
        <taxon>Rhodospirillales</taxon>
        <taxon>Rhodospirillaceae</taxon>
        <taxon>Roseospira</taxon>
    </lineage>
</organism>
<feature type="transmembrane region" description="Helical" evidence="1">
    <location>
        <begin position="362"/>
        <end position="391"/>
    </location>
</feature>
<dbReference type="EMBL" id="JACIGI010000037">
    <property type="protein sequence ID" value="MBB4287453.1"/>
    <property type="molecule type" value="Genomic_DNA"/>
</dbReference>
<dbReference type="Gene3D" id="3.30.2090.10">
    <property type="entry name" value="Multidrug efflux transporter AcrB TolC docking domain, DN and DC subdomains"/>
    <property type="match status" value="2"/>
</dbReference>
<dbReference type="Pfam" id="PF00873">
    <property type="entry name" value="ACR_tran"/>
    <property type="match status" value="2"/>
</dbReference>
<dbReference type="PANTHER" id="PTHR32063">
    <property type="match status" value="1"/>
</dbReference>
<dbReference type="PRINTS" id="PR00702">
    <property type="entry name" value="ACRIFLAVINRP"/>
</dbReference>
<dbReference type="AlphaFoldDB" id="A0A7W6S224"/>
<feature type="transmembrane region" description="Helical" evidence="1">
    <location>
        <begin position="521"/>
        <end position="543"/>
    </location>
</feature>
<keyword evidence="1" id="KW-1133">Transmembrane helix</keyword>
<keyword evidence="1" id="KW-0472">Membrane</keyword>
<reference evidence="2 3" key="1">
    <citation type="submission" date="2020-08" db="EMBL/GenBank/DDBJ databases">
        <title>Genome sequencing of Purple Non-Sulfur Bacteria from various extreme environments.</title>
        <authorList>
            <person name="Mayer M."/>
        </authorList>
    </citation>
    <scope>NUCLEOTIDE SEQUENCE [LARGE SCALE GENOMIC DNA]</scope>
    <source>
        <strain evidence="2 3">JA135</strain>
    </source>
</reference>
<feature type="transmembrane region" description="Helical" evidence="1">
    <location>
        <begin position="454"/>
        <end position="474"/>
    </location>
</feature>
<accession>A0A7W6S224</accession>
<evidence type="ECO:0000313" key="3">
    <source>
        <dbReference type="Proteomes" id="UP000555728"/>
    </source>
</evidence>
<name>A0A7W6S224_9PROT</name>
<dbReference type="Gene3D" id="1.20.1640.10">
    <property type="entry name" value="Multidrug efflux transporter AcrB transmembrane domain"/>
    <property type="match status" value="2"/>
</dbReference>
<feature type="transmembrane region" description="Helical" evidence="1">
    <location>
        <begin position="335"/>
        <end position="356"/>
    </location>
</feature>
<feature type="transmembrane region" description="Helical" evidence="1">
    <location>
        <begin position="941"/>
        <end position="961"/>
    </location>
</feature>
<proteinExistence type="predicted"/>
<dbReference type="Gene3D" id="3.30.70.1430">
    <property type="entry name" value="Multidrug efflux transporter AcrB pore domain"/>
    <property type="match status" value="2"/>
</dbReference>